<feature type="compositionally biased region" description="Basic and acidic residues" evidence="7">
    <location>
        <begin position="383"/>
        <end position="399"/>
    </location>
</feature>
<feature type="DNA-binding region" description="Fork-head" evidence="6">
    <location>
        <begin position="896"/>
        <end position="985"/>
    </location>
</feature>
<feature type="compositionally biased region" description="Polar residues" evidence="7">
    <location>
        <begin position="643"/>
        <end position="660"/>
    </location>
</feature>
<dbReference type="SUPFAM" id="SSF46785">
    <property type="entry name" value="Winged helix' DNA-binding domain"/>
    <property type="match status" value="1"/>
</dbReference>
<keyword evidence="2" id="KW-0805">Transcription regulation</keyword>
<feature type="compositionally biased region" description="Polar residues" evidence="7">
    <location>
        <begin position="1185"/>
        <end position="1194"/>
    </location>
</feature>
<feature type="compositionally biased region" description="Polar residues" evidence="7">
    <location>
        <begin position="1019"/>
        <end position="1043"/>
    </location>
</feature>
<dbReference type="VEuPathDB" id="FungiDB:GWK60_G01639"/>
<evidence type="ECO:0000256" key="7">
    <source>
        <dbReference type="SAM" id="MobiDB-lite"/>
    </source>
</evidence>
<dbReference type="Gene3D" id="2.60.200.20">
    <property type="match status" value="1"/>
</dbReference>
<protein>
    <submittedName>
        <fullName evidence="10">Pre-rRNA-processing protein FHL1</fullName>
    </submittedName>
</protein>
<feature type="compositionally biased region" description="Low complexity" evidence="7">
    <location>
        <begin position="984"/>
        <end position="993"/>
    </location>
</feature>
<dbReference type="VEuPathDB" id="FungiDB:CAGL0G01782g"/>
<feature type="compositionally biased region" description="Polar residues" evidence="7">
    <location>
        <begin position="540"/>
        <end position="560"/>
    </location>
</feature>
<feature type="compositionally biased region" description="Basic and acidic residues" evidence="7">
    <location>
        <begin position="16"/>
        <end position="35"/>
    </location>
</feature>
<comment type="caution">
    <text evidence="10">The sequence shown here is derived from an EMBL/GenBank/DDBJ whole genome shotgun (WGS) entry which is preliminary data.</text>
</comment>
<feature type="compositionally biased region" description="Basic and acidic residues" evidence="7">
    <location>
        <begin position="52"/>
        <end position="67"/>
    </location>
</feature>
<reference evidence="10 11" key="1">
    <citation type="submission" date="2015-10" db="EMBL/GenBank/DDBJ databases">
        <title>Draft genomes sequences of Candida glabrata isolates 1A, 1B, 2A, 2B, 3A and 3B.</title>
        <authorList>
            <person name="Haavelsrud O.E."/>
            <person name="Gaustad P."/>
        </authorList>
    </citation>
    <scope>NUCLEOTIDE SEQUENCE [LARGE SCALE GENOMIC DNA]</scope>
    <source>
        <strain evidence="10">910700640</strain>
    </source>
</reference>
<evidence type="ECO:0000256" key="3">
    <source>
        <dbReference type="ARBA" id="ARBA00023125"/>
    </source>
</evidence>
<feature type="region of interest" description="Disordered" evidence="7">
    <location>
        <begin position="168"/>
        <end position="200"/>
    </location>
</feature>
<feature type="domain" description="FHA" evidence="8">
    <location>
        <begin position="731"/>
        <end position="788"/>
    </location>
</feature>
<keyword evidence="3 6" id="KW-0238">DNA-binding</keyword>
<feature type="compositionally biased region" description="Low complexity" evidence="7">
    <location>
        <begin position="1254"/>
        <end position="1279"/>
    </location>
</feature>
<feature type="region of interest" description="Disordered" evidence="7">
    <location>
        <begin position="514"/>
        <end position="666"/>
    </location>
</feature>
<feature type="compositionally biased region" description="Polar residues" evidence="7">
    <location>
        <begin position="400"/>
        <end position="432"/>
    </location>
</feature>
<dbReference type="InterPro" id="IPR045178">
    <property type="entry name" value="Fhl1/FHA1"/>
</dbReference>
<dbReference type="GO" id="GO:0000976">
    <property type="term" value="F:transcription cis-regulatory region binding"/>
    <property type="evidence" value="ECO:0007669"/>
    <property type="project" value="UniProtKB-ARBA"/>
</dbReference>
<feature type="domain" description="Fork-head" evidence="9">
    <location>
        <begin position="896"/>
        <end position="985"/>
    </location>
</feature>
<evidence type="ECO:0000256" key="6">
    <source>
        <dbReference type="PROSITE-ProRule" id="PRU00089"/>
    </source>
</evidence>
<gene>
    <name evidence="10" type="ORF">AO440_001555</name>
</gene>
<dbReference type="PRINTS" id="PR00053">
    <property type="entry name" value="FORKHEAD"/>
</dbReference>
<dbReference type="InterPro" id="IPR000253">
    <property type="entry name" value="FHA_dom"/>
</dbReference>
<feature type="region of interest" description="Disordered" evidence="7">
    <location>
        <begin position="815"/>
        <end position="889"/>
    </location>
</feature>
<dbReference type="SUPFAM" id="SSF49879">
    <property type="entry name" value="SMAD/FHA domain"/>
    <property type="match status" value="1"/>
</dbReference>
<dbReference type="SMART" id="SM00240">
    <property type="entry name" value="FHA"/>
    <property type="match status" value="1"/>
</dbReference>
<dbReference type="CDD" id="cd00059">
    <property type="entry name" value="FH_FOX"/>
    <property type="match status" value="1"/>
</dbReference>
<dbReference type="SMART" id="SM00339">
    <property type="entry name" value="FH"/>
    <property type="match status" value="1"/>
</dbReference>
<evidence type="ECO:0000256" key="4">
    <source>
        <dbReference type="ARBA" id="ARBA00023163"/>
    </source>
</evidence>
<feature type="compositionally biased region" description="Basic and acidic residues" evidence="7">
    <location>
        <begin position="823"/>
        <end position="849"/>
    </location>
</feature>
<evidence type="ECO:0000313" key="11">
    <source>
        <dbReference type="Proteomes" id="UP000054886"/>
    </source>
</evidence>
<evidence type="ECO:0000259" key="8">
    <source>
        <dbReference type="PROSITE" id="PS50006"/>
    </source>
</evidence>
<feature type="compositionally biased region" description="Polar residues" evidence="7">
    <location>
        <begin position="518"/>
        <end position="528"/>
    </location>
</feature>
<dbReference type="PROSITE" id="PS50039">
    <property type="entry name" value="FORK_HEAD_3"/>
    <property type="match status" value="1"/>
</dbReference>
<dbReference type="InterPro" id="IPR030456">
    <property type="entry name" value="TF_fork_head_CS_2"/>
</dbReference>
<feature type="compositionally biased region" description="Basic and acidic residues" evidence="7">
    <location>
        <begin position="466"/>
        <end position="475"/>
    </location>
</feature>
<dbReference type="Proteomes" id="UP000054886">
    <property type="component" value="Unassembled WGS sequence"/>
</dbReference>
<dbReference type="EMBL" id="LLZZ01000107">
    <property type="protein sequence ID" value="KTB07614.1"/>
    <property type="molecule type" value="Genomic_DNA"/>
</dbReference>
<dbReference type="GO" id="GO:0045944">
    <property type="term" value="P:positive regulation of transcription by RNA polymerase II"/>
    <property type="evidence" value="ECO:0007669"/>
    <property type="project" value="UniProtKB-ARBA"/>
</dbReference>
<dbReference type="PROSITE" id="PS00658">
    <property type="entry name" value="FORK_HEAD_2"/>
    <property type="match status" value="1"/>
</dbReference>
<dbReference type="Pfam" id="PF00498">
    <property type="entry name" value="FHA"/>
    <property type="match status" value="1"/>
</dbReference>
<dbReference type="GO" id="GO:0005634">
    <property type="term" value="C:nucleus"/>
    <property type="evidence" value="ECO:0007669"/>
    <property type="project" value="UniProtKB-SubCell"/>
</dbReference>
<dbReference type="VEuPathDB" id="FungiDB:GVI51_G01639"/>
<feature type="compositionally biased region" description="Basic and acidic residues" evidence="7">
    <location>
        <begin position="579"/>
        <end position="592"/>
    </location>
</feature>
<dbReference type="PROSITE" id="PS50006">
    <property type="entry name" value="FHA_DOMAIN"/>
    <property type="match status" value="1"/>
</dbReference>
<dbReference type="PANTHER" id="PTHR21712:SF29">
    <property type="entry name" value="PRE-RRNA-PROCESSING PROTEIN FHL1"/>
    <property type="match status" value="1"/>
</dbReference>
<feature type="compositionally biased region" description="Low complexity" evidence="7">
    <location>
        <begin position="1236"/>
        <end position="1246"/>
    </location>
</feature>
<accession>A0A0W0D7B0</accession>
<evidence type="ECO:0000259" key="9">
    <source>
        <dbReference type="PROSITE" id="PS50039"/>
    </source>
</evidence>
<feature type="compositionally biased region" description="Basic and acidic residues" evidence="7">
    <location>
        <begin position="364"/>
        <end position="374"/>
    </location>
</feature>
<dbReference type="GO" id="GO:0003700">
    <property type="term" value="F:DNA-binding transcription factor activity"/>
    <property type="evidence" value="ECO:0007669"/>
    <property type="project" value="InterPro"/>
</dbReference>
<keyword evidence="5 6" id="KW-0539">Nucleus</keyword>
<dbReference type="GO" id="GO:0060962">
    <property type="term" value="P:regulation of ribosomal protein gene transcription by RNA polymerase II"/>
    <property type="evidence" value="ECO:0007669"/>
    <property type="project" value="InterPro"/>
</dbReference>
<feature type="region of interest" description="Disordered" evidence="7">
    <location>
        <begin position="233"/>
        <end position="475"/>
    </location>
</feature>
<dbReference type="CDD" id="cd22701">
    <property type="entry name" value="FHA_FKH1-like"/>
    <property type="match status" value="1"/>
</dbReference>
<evidence type="ECO:0000256" key="5">
    <source>
        <dbReference type="ARBA" id="ARBA00023242"/>
    </source>
</evidence>
<feature type="region of interest" description="Disordered" evidence="7">
    <location>
        <begin position="1"/>
        <end position="107"/>
    </location>
</feature>
<feature type="region of interest" description="Disordered" evidence="7">
    <location>
        <begin position="1228"/>
        <end position="1319"/>
    </location>
</feature>
<dbReference type="FunFam" id="2.60.200.20:FF:000039">
    <property type="entry name" value="Forkhead transcription factor Fkh1/2"/>
    <property type="match status" value="1"/>
</dbReference>
<keyword evidence="4" id="KW-0804">Transcription</keyword>
<feature type="compositionally biased region" description="Low complexity" evidence="7">
    <location>
        <begin position="1002"/>
        <end position="1018"/>
    </location>
</feature>
<sequence>MESAITGAVNSLSRHSSSDKEDDKPVPESVDHDTFKIPTSLPTLSTTDEGDEKVNTNRDGTNNEHGSEQTNIQLEESSEKIDGMQDLPSLADVQADSNPFEFDFSPRDDQISADVMPLAPHNSTHLENSVENNNNIHEQSDSVGSSQNSEPAHIYENNEHVAEDLQINSATNTDNKTENTRNSIQETTEESNSDNHGNNEITLSINITNNKQNSDSAQTVNDSIFPKDIDQNEKLEQPDNDNTKNAIEGVPRVLEDKITDASGMDRSSDDKRDGNDNFKPNPIENEHDATEKSFFTVNAEHTKGSSLRRDSNSNNDKDNTAITGDTLKKWKNTDQVNDNEEANNSTDFGFPDLDKSNVSFDSLPNEKEDKHQENVSEMLTGQDGHKDNSLENIGRKELTNEVSSPSKLKSTDQIASPSSNDDISQLEIMNNKNTDDGKKLDHIPEIRAEDSTKNEDKNNTTNINAKTEDDDKKLDLPDALDHDQLVTLLELDDKHSNIFEDSEMLDEEEELEQLESEIPNTKHNSASMETDKVKAFNDIPVNTQDLQENNADNENPQLNKTVAADNHIKVEPSQPGGIIKREESVDSTKDKTQQPVTKTPPLSPINEEDISPNQHVPGIKSDQQNLQKSSSANQTSGSSTTQPNKESATDTPASIINEKNSLLYPKRQNSLTPMVFQPHQIKELIQRPPNADQGNVGSNTTSDTTASQPTIFAYARLDFESFTFYVQTLHAIIGRRSENDYSHKVDVNLGPSKSISRRHAQIFYNFGTGRFELSIIGKNGAFVDDTFVERGNTVPLKNKTKIQIGQIPFQFILPEPDILPTPKKNETKKTQEKAKAKEPMKPDPKKVIKQDVTSANKQAETKPKPKQAAAPKPKKVVKSPKKVYTPEEIPPEYREKPSLSYSAMLTVCIRKFSKEKGMSLSEIYAGIRELYPYFKYCPDGWQSSVRHNLSLNKSFRKISKEGKGWLWGLDEEFIAERDKLKQQQNSAAASRANTPVNKVAKTETTAPKKPSPKPTTSTNAKVTKKQNISQTLAANRATSPKNQATDDHQRTMKYLQEQLVILTKDRKGLSKQVIANILTQALAMTINQVTQAAKNKGISGNPLTALMDKNPQHLNLILAAAVNAATAKITNGEVKQLVNLPSINQNKPATQQVRPTKQENKKPPAKQTTTQKASKPPTPQAKAKSGSSFDPTSLSKFFQPKQAARTISAVPTADVKSIPAKRTIGGSVVNKKVTENESSSSSGSSSSEDDSSSDDSSSSGSDDSDSDSSSGSDDSSSGESDSDDSDSSSDDSNDESSSEDENDEDDAAENERKKLKTQESVIESLLQHDNDGAFDLDEAVAQLDDDAVGELDDVHSLEF</sequence>
<feature type="compositionally biased region" description="Polar residues" evidence="7">
    <location>
        <begin position="1140"/>
        <end position="1155"/>
    </location>
</feature>
<feature type="region of interest" description="Disordered" evidence="7">
    <location>
        <begin position="984"/>
        <end position="1048"/>
    </location>
</feature>
<feature type="compositionally biased region" description="Basic and acidic residues" evidence="7">
    <location>
        <begin position="433"/>
        <end position="458"/>
    </location>
</feature>
<dbReference type="InterPro" id="IPR001766">
    <property type="entry name" value="Fork_head_dom"/>
</dbReference>
<dbReference type="Pfam" id="PF00250">
    <property type="entry name" value="Forkhead"/>
    <property type="match status" value="1"/>
</dbReference>
<feature type="compositionally biased region" description="Basic and acidic residues" evidence="7">
    <location>
        <begin position="300"/>
        <end position="319"/>
    </location>
</feature>
<dbReference type="InterPro" id="IPR036390">
    <property type="entry name" value="WH_DNA-bd_sf"/>
</dbReference>
<organism evidence="10 11">
    <name type="scientific">Candida glabrata</name>
    <name type="common">Yeast</name>
    <name type="synonym">Torulopsis glabrata</name>
    <dbReference type="NCBI Taxonomy" id="5478"/>
    <lineage>
        <taxon>Eukaryota</taxon>
        <taxon>Fungi</taxon>
        <taxon>Dikarya</taxon>
        <taxon>Ascomycota</taxon>
        <taxon>Saccharomycotina</taxon>
        <taxon>Saccharomycetes</taxon>
        <taxon>Saccharomycetales</taxon>
        <taxon>Saccharomycetaceae</taxon>
        <taxon>Nakaseomyces</taxon>
    </lineage>
</organism>
<feature type="compositionally biased region" description="Basic residues" evidence="7">
    <location>
        <begin position="872"/>
        <end position="881"/>
    </location>
</feature>
<feature type="compositionally biased region" description="Acidic residues" evidence="7">
    <location>
        <begin position="1280"/>
        <end position="1308"/>
    </location>
</feature>
<name>A0A0W0D7B0_CANGB</name>
<proteinExistence type="predicted"/>
<comment type="subcellular location">
    <subcellularLocation>
        <location evidence="1 6">Nucleus</location>
    </subcellularLocation>
</comment>
<evidence type="ECO:0000256" key="1">
    <source>
        <dbReference type="ARBA" id="ARBA00004123"/>
    </source>
</evidence>
<dbReference type="Gene3D" id="1.10.10.10">
    <property type="entry name" value="Winged helix-like DNA-binding domain superfamily/Winged helix DNA-binding domain"/>
    <property type="match status" value="1"/>
</dbReference>
<evidence type="ECO:0000256" key="2">
    <source>
        <dbReference type="ARBA" id="ARBA00023015"/>
    </source>
</evidence>
<feature type="region of interest" description="Disordered" evidence="7">
    <location>
        <begin position="1140"/>
        <end position="1194"/>
    </location>
</feature>
<dbReference type="VEuPathDB" id="FungiDB:B1J91_G01782g"/>
<feature type="compositionally biased region" description="Basic and acidic residues" evidence="7">
    <location>
        <begin position="266"/>
        <end position="276"/>
    </location>
</feature>
<dbReference type="PANTHER" id="PTHR21712">
    <property type="entry name" value="PRE-RRNA-PROCESSING PROTEIN FHL1"/>
    <property type="match status" value="1"/>
</dbReference>
<feature type="compositionally biased region" description="Polar residues" evidence="7">
    <location>
        <begin position="168"/>
        <end position="186"/>
    </location>
</feature>
<dbReference type="InterPro" id="IPR008984">
    <property type="entry name" value="SMAD_FHA_dom_sf"/>
</dbReference>
<feature type="compositionally biased region" description="Low complexity" evidence="7">
    <location>
        <begin position="627"/>
        <end position="642"/>
    </location>
</feature>
<evidence type="ECO:0000313" key="10">
    <source>
        <dbReference type="EMBL" id="KTB07614.1"/>
    </source>
</evidence>
<dbReference type="InterPro" id="IPR036388">
    <property type="entry name" value="WH-like_DNA-bd_sf"/>
</dbReference>